<feature type="compositionally biased region" description="Basic and acidic residues" evidence="9">
    <location>
        <begin position="716"/>
        <end position="737"/>
    </location>
</feature>
<dbReference type="Pfam" id="PF00230">
    <property type="entry name" value="MIP"/>
    <property type="match status" value="1"/>
</dbReference>
<feature type="compositionally biased region" description="Basic and acidic residues" evidence="9">
    <location>
        <begin position="260"/>
        <end position="280"/>
    </location>
</feature>
<keyword evidence="7 10" id="KW-0472">Membrane</keyword>
<feature type="region of interest" description="Disordered" evidence="9">
    <location>
        <begin position="697"/>
        <end position="784"/>
    </location>
</feature>
<comment type="caution">
    <text evidence="11">The sequence shown here is derived from an EMBL/GenBank/DDBJ whole genome shotgun (WGS) entry which is preliminary data.</text>
</comment>
<dbReference type="AlphaFoldDB" id="A0A2T0A7B4"/>
<dbReference type="SUPFAM" id="SSF81338">
    <property type="entry name" value="Aquaporin-like"/>
    <property type="match status" value="1"/>
</dbReference>
<feature type="compositionally biased region" description="Acidic residues" evidence="9">
    <location>
        <begin position="367"/>
        <end position="376"/>
    </location>
</feature>
<comment type="subcellular location">
    <subcellularLocation>
        <location evidence="1">Membrane</location>
        <topology evidence="1">Multi-pass membrane protein</topology>
    </subcellularLocation>
</comment>
<organism evidence="11 12">
    <name type="scientific">Rhodotorula toruloides</name>
    <name type="common">Yeast</name>
    <name type="synonym">Rhodosporidium toruloides</name>
    <dbReference type="NCBI Taxonomy" id="5286"/>
    <lineage>
        <taxon>Eukaryota</taxon>
        <taxon>Fungi</taxon>
        <taxon>Dikarya</taxon>
        <taxon>Basidiomycota</taxon>
        <taxon>Pucciniomycotina</taxon>
        <taxon>Microbotryomycetes</taxon>
        <taxon>Sporidiobolales</taxon>
        <taxon>Sporidiobolaceae</taxon>
        <taxon>Rhodotorula</taxon>
    </lineage>
</organism>
<evidence type="ECO:0000256" key="6">
    <source>
        <dbReference type="ARBA" id="ARBA00022989"/>
    </source>
</evidence>
<feature type="compositionally biased region" description="Low complexity" evidence="9">
    <location>
        <begin position="26"/>
        <end position="51"/>
    </location>
</feature>
<evidence type="ECO:0000256" key="4">
    <source>
        <dbReference type="ARBA" id="ARBA00022692"/>
    </source>
</evidence>
<dbReference type="PRINTS" id="PR00783">
    <property type="entry name" value="MINTRINSICP"/>
</dbReference>
<dbReference type="EMBL" id="LCTV02000007">
    <property type="protein sequence ID" value="PRQ73903.1"/>
    <property type="molecule type" value="Genomic_DNA"/>
</dbReference>
<dbReference type="InterPro" id="IPR050363">
    <property type="entry name" value="MIP/Aquaporin"/>
</dbReference>
<feature type="compositionally biased region" description="Basic and acidic residues" evidence="9">
    <location>
        <begin position="744"/>
        <end position="784"/>
    </location>
</feature>
<proteinExistence type="inferred from homology"/>
<feature type="transmembrane region" description="Helical" evidence="10">
    <location>
        <begin position="622"/>
        <end position="643"/>
    </location>
</feature>
<dbReference type="OrthoDB" id="3222at2759"/>
<gene>
    <name evidence="11" type="ORF">AAT19DRAFT_15470</name>
</gene>
<sequence length="784" mass="85404">MSTPPERDQERPPHPPRPPSSHRHTASSTASTAAFPPLDASTSRATADSTAQQRRRASSASIAGPPPTQQNSRRRPARNDSTTSTAPSDAPSRRSDSIRAPPAAAAKKERPRPPNVAGPAPIRRFSTIPDSLFAVSESDRTPGSNAGSELGRQLGGGGNDSMSIFPVEEGSVGSSVETGKGKKPLWAVGGVFPKHLSKRRRSSVAQEQKKRRQNSQRNARASSSAAAAAPNRPAIPRDGTYVTQSSVSSAAVDDEPAEVVAHDLDNEKPRERADPFEELRNATSNGSRNAPLEVVVSNDSGRSEEERRRAEREASEERGEEQPQQLQKVNSGGSRTIAGEIDEERADDQGEKEGDAEAGQMPGGELDQNEGDWVDDFDAREGPNDELPIRNWWGTVRYALREPMAEFLGTMILVCIGIGSTCQTKISDYTMGAYSSVSFAWGFAVMLALYIAGGISGGHCNPAVSITLAVFRGFPWKMVPRYIVAQVLGAFVGGLMIYGNYRHAIDMYDPHKLIHSTPQANASATLFITSPASNVASPAEGFCQEILAGGILMIAVLALGDENNAPPGAGLGAIVLGFVVVAIGMSNGWVSGYAINPARDLGPRLALWCVGYGIKLWHHDSWWWLIGPICGAIVGSLAGALAYDLCCFTGSGSPINYTGQELADAMRLHTMHNMVWMALSPNKRRARRQAIEANNPDALAESGMAPYAPDVFQPPVRRDHPPGRATEKQREEADFTQRWRRGKEKVWQEEARARQRERELRREYRRSLEESRERDRRRVEEWRQ</sequence>
<keyword evidence="6 10" id="KW-1133">Transmembrane helix</keyword>
<keyword evidence="4 10" id="KW-0812">Transmembrane</keyword>
<dbReference type="CDD" id="cd00333">
    <property type="entry name" value="MIP"/>
    <property type="match status" value="1"/>
</dbReference>
<accession>A0A2T0A7B4</accession>
<dbReference type="InterPro" id="IPR022357">
    <property type="entry name" value="MIP_CS"/>
</dbReference>
<feature type="compositionally biased region" description="Basic and acidic residues" evidence="9">
    <location>
        <begin position="1"/>
        <end position="13"/>
    </location>
</feature>
<comment type="catalytic activity">
    <reaction evidence="8">
        <text>H2O(in) = H2O(out)</text>
        <dbReference type="Rhea" id="RHEA:29667"/>
        <dbReference type="ChEBI" id="CHEBI:15377"/>
    </reaction>
</comment>
<evidence type="ECO:0000313" key="11">
    <source>
        <dbReference type="EMBL" id="PRQ73903.1"/>
    </source>
</evidence>
<evidence type="ECO:0000256" key="3">
    <source>
        <dbReference type="ARBA" id="ARBA00022448"/>
    </source>
</evidence>
<evidence type="ECO:0000256" key="2">
    <source>
        <dbReference type="ARBA" id="ARBA00006175"/>
    </source>
</evidence>
<protein>
    <submittedName>
        <fullName evidence="11">Aquaporin-like protein</fullName>
    </submittedName>
</protein>
<dbReference type="Gene3D" id="1.20.1080.10">
    <property type="entry name" value="Glycerol uptake facilitator protein"/>
    <property type="match status" value="1"/>
</dbReference>
<dbReference type="InterPro" id="IPR023271">
    <property type="entry name" value="Aquaporin-like"/>
</dbReference>
<dbReference type="PANTHER" id="PTHR43829:SF9">
    <property type="entry name" value="AQUAPORIN-9"/>
    <property type="match status" value="1"/>
</dbReference>
<evidence type="ECO:0000256" key="10">
    <source>
        <dbReference type="SAM" id="Phobius"/>
    </source>
</evidence>
<feature type="compositionally biased region" description="Low complexity" evidence="9">
    <location>
        <begin position="80"/>
        <end position="90"/>
    </location>
</feature>
<evidence type="ECO:0000256" key="9">
    <source>
        <dbReference type="SAM" id="MobiDB-lite"/>
    </source>
</evidence>
<dbReference type="Proteomes" id="UP000239560">
    <property type="component" value="Unassembled WGS sequence"/>
</dbReference>
<dbReference type="GO" id="GO:0015250">
    <property type="term" value="F:water channel activity"/>
    <property type="evidence" value="ECO:0007669"/>
    <property type="project" value="TreeGrafter"/>
</dbReference>
<dbReference type="GO" id="GO:0005886">
    <property type="term" value="C:plasma membrane"/>
    <property type="evidence" value="ECO:0007669"/>
    <property type="project" value="TreeGrafter"/>
</dbReference>
<dbReference type="GO" id="GO:0015254">
    <property type="term" value="F:glycerol channel activity"/>
    <property type="evidence" value="ECO:0007669"/>
    <property type="project" value="TreeGrafter"/>
</dbReference>
<dbReference type="PANTHER" id="PTHR43829">
    <property type="entry name" value="AQUAPORIN OR AQUAGLYCEROPORIN RELATED"/>
    <property type="match status" value="1"/>
</dbReference>
<feature type="transmembrane region" description="Helical" evidence="10">
    <location>
        <begin position="438"/>
        <end position="471"/>
    </location>
</feature>
<feature type="compositionally biased region" description="Polar residues" evidence="9">
    <location>
        <begin position="322"/>
        <end position="334"/>
    </location>
</feature>
<feature type="transmembrane region" description="Helical" evidence="10">
    <location>
        <begin position="571"/>
        <end position="595"/>
    </location>
</feature>
<evidence type="ECO:0000256" key="7">
    <source>
        <dbReference type="ARBA" id="ARBA00023136"/>
    </source>
</evidence>
<reference evidence="11 12" key="1">
    <citation type="journal article" date="2018" name="Elife">
        <title>Functional genomics of lipid metabolism in the oleaginous yeast Rhodosporidium toruloides.</title>
        <authorList>
            <person name="Coradetti S.T."/>
            <person name="Pinel D."/>
            <person name="Geiselman G."/>
            <person name="Ito M."/>
            <person name="Mondo S."/>
            <person name="Reilly M.C."/>
            <person name="Cheng Y.F."/>
            <person name="Bauer S."/>
            <person name="Grigoriev I."/>
            <person name="Gladden J.M."/>
            <person name="Simmons B.A."/>
            <person name="Brem R."/>
            <person name="Arkin A.P."/>
            <person name="Skerker J.M."/>
        </authorList>
    </citation>
    <scope>NUCLEOTIDE SEQUENCE [LARGE SCALE GENOMIC DNA]</scope>
    <source>
        <strain evidence="11 12">NBRC 0880</strain>
    </source>
</reference>
<feature type="transmembrane region" description="Helical" evidence="10">
    <location>
        <begin position="407"/>
        <end position="426"/>
    </location>
</feature>
<evidence type="ECO:0000313" key="12">
    <source>
        <dbReference type="Proteomes" id="UP000239560"/>
    </source>
</evidence>
<feature type="transmembrane region" description="Helical" evidence="10">
    <location>
        <begin position="483"/>
        <end position="501"/>
    </location>
</feature>
<keyword evidence="3" id="KW-0813">Transport</keyword>
<evidence type="ECO:0000256" key="1">
    <source>
        <dbReference type="ARBA" id="ARBA00004141"/>
    </source>
</evidence>
<dbReference type="NCBIfam" id="TIGR00861">
    <property type="entry name" value="MIP"/>
    <property type="match status" value="1"/>
</dbReference>
<feature type="region of interest" description="Disordered" evidence="9">
    <location>
        <begin position="1"/>
        <end position="382"/>
    </location>
</feature>
<evidence type="ECO:0000256" key="5">
    <source>
        <dbReference type="ARBA" id="ARBA00022737"/>
    </source>
</evidence>
<evidence type="ECO:0000256" key="8">
    <source>
        <dbReference type="ARBA" id="ARBA00034651"/>
    </source>
</evidence>
<dbReference type="PROSITE" id="PS00221">
    <property type="entry name" value="MIP"/>
    <property type="match status" value="1"/>
</dbReference>
<feature type="compositionally biased region" description="Basic and acidic residues" evidence="9">
    <location>
        <begin position="301"/>
        <end position="321"/>
    </location>
</feature>
<dbReference type="InterPro" id="IPR000425">
    <property type="entry name" value="MIP"/>
</dbReference>
<comment type="similarity">
    <text evidence="2">Belongs to the MIP/aquaporin (TC 1.A.8) family.</text>
</comment>
<keyword evidence="5" id="KW-0677">Repeat</keyword>
<name>A0A2T0A7B4_RHOTO</name>
<feature type="compositionally biased region" description="Low complexity" evidence="9">
    <location>
        <begin position="215"/>
        <end position="234"/>
    </location>
</feature>